<dbReference type="GO" id="GO:0050661">
    <property type="term" value="F:NADP binding"/>
    <property type="evidence" value="ECO:0007669"/>
    <property type="project" value="TreeGrafter"/>
</dbReference>
<evidence type="ECO:0000313" key="6">
    <source>
        <dbReference type="Proteomes" id="UP000255233"/>
    </source>
</evidence>
<dbReference type="SUPFAM" id="SSF51735">
    <property type="entry name" value="NAD(P)-binding Rossmann-fold domains"/>
    <property type="match status" value="1"/>
</dbReference>
<sequence length="260" mass="28649">MKRYGLIGFPLGHSFSAGYFADKFAALGAQDEYVYENFPMEHVGQLRTALPADLLGFNVTIPHKRNILPLLSEIDPEAQAVGAVNCVKVLPDGSYKGYNTDIYGFEASLRKMLAARQEPFASLKALVLGTGGAAQAVHHVLRKLGIGYVEVSRTACGPQRIGYEQLTPEMMAVHRLIVNTTPLGMYPDTAAKAPLPYDSIGTGHYLYDLIYNPAETAFLREGRIRGAWVKSGLEMLVLQAERSWEIWNEQENGNTSVSRI</sequence>
<dbReference type="SUPFAM" id="SSF53223">
    <property type="entry name" value="Aminoacid dehydrogenase-like, N-terminal domain"/>
    <property type="match status" value="1"/>
</dbReference>
<dbReference type="GO" id="GO:0019632">
    <property type="term" value="P:shikimate metabolic process"/>
    <property type="evidence" value="ECO:0007669"/>
    <property type="project" value="TreeGrafter"/>
</dbReference>
<proteinExistence type="predicted"/>
<keyword evidence="3" id="KW-0028">Amino-acid biosynthesis</keyword>
<keyword evidence="2 5" id="KW-0560">Oxidoreductase</keyword>
<dbReference type="InterPro" id="IPR036291">
    <property type="entry name" value="NAD(P)-bd_dom_sf"/>
</dbReference>
<dbReference type="Gene3D" id="3.40.50.10860">
    <property type="entry name" value="Leucine Dehydrogenase, chain A, domain 1"/>
    <property type="match status" value="1"/>
</dbReference>
<gene>
    <name evidence="5" type="primary">aroE_3</name>
    <name evidence="5" type="ORF">NCTC11190_02387</name>
</gene>
<dbReference type="CDD" id="cd01065">
    <property type="entry name" value="NAD_bind_Shikimate_DH"/>
    <property type="match status" value="1"/>
</dbReference>
<feature type="domain" description="Shikimate dehydrogenase substrate binding N-terminal" evidence="4">
    <location>
        <begin position="6"/>
        <end position="87"/>
    </location>
</feature>
<evidence type="ECO:0000259" key="4">
    <source>
        <dbReference type="Pfam" id="PF08501"/>
    </source>
</evidence>
<dbReference type="Proteomes" id="UP000255233">
    <property type="component" value="Unassembled WGS sequence"/>
</dbReference>
<dbReference type="STRING" id="880526.GCA_000427365_01433"/>
<dbReference type="EC" id="1.1.1.25" evidence="5"/>
<protein>
    <submittedName>
        <fullName evidence="5">Shikimate dehydrogenase</fullName>
        <ecNumber evidence="5">1.1.1.25</ecNumber>
    </submittedName>
</protein>
<evidence type="ECO:0000256" key="2">
    <source>
        <dbReference type="ARBA" id="ARBA00023002"/>
    </source>
</evidence>
<evidence type="ECO:0000256" key="3">
    <source>
        <dbReference type="ARBA" id="ARBA00023141"/>
    </source>
</evidence>
<evidence type="ECO:0000313" key="5">
    <source>
        <dbReference type="EMBL" id="SUE35141.1"/>
    </source>
</evidence>
<comment type="pathway">
    <text evidence="1">Metabolic intermediate biosynthesis; chorismate biosynthesis; chorismate from D-erythrose 4-phosphate and phosphoenolpyruvate: step 4/7.</text>
</comment>
<dbReference type="InterPro" id="IPR013708">
    <property type="entry name" value="Shikimate_DH-bd_N"/>
</dbReference>
<dbReference type="AlphaFoldDB" id="A0A379MU52"/>
<reference evidence="5 6" key="1">
    <citation type="submission" date="2018-06" db="EMBL/GenBank/DDBJ databases">
        <authorList>
            <consortium name="Pathogen Informatics"/>
            <person name="Doyle S."/>
        </authorList>
    </citation>
    <scope>NUCLEOTIDE SEQUENCE [LARGE SCALE GENOMIC DNA]</scope>
    <source>
        <strain evidence="5 6">NCTC11190</strain>
    </source>
</reference>
<dbReference type="EMBL" id="UGVL01000001">
    <property type="protein sequence ID" value="SUE35141.1"/>
    <property type="molecule type" value="Genomic_DNA"/>
</dbReference>
<dbReference type="Pfam" id="PF08501">
    <property type="entry name" value="Shikimate_dh_N"/>
    <property type="match status" value="1"/>
</dbReference>
<evidence type="ECO:0000256" key="1">
    <source>
        <dbReference type="ARBA" id="ARBA00004871"/>
    </source>
</evidence>
<dbReference type="PANTHER" id="PTHR21089:SF1">
    <property type="entry name" value="BIFUNCTIONAL 3-DEHYDROQUINATE DEHYDRATASE_SHIKIMATE DEHYDROGENASE, CHLOROPLASTIC"/>
    <property type="match status" value="1"/>
</dbReference>
<name>A0A379MU52_9BACT</name>
<keyword evidence="6" id="KW-1185">Reference proteome</keyword>
<dbReference type="GO" id="GO:0005829">
    <property type="term" value="C:cytosol"/>
    <property type="evidence" value="ECO:0007669"/>
    <property type="project" value="TreeGrafter"/>
</dbReference>
<accession>A0A379MU52</accession>
<dbReference type="Gene3D" id="3.40.50.720">
    <property type="entry name" value="NAD(P)-binding Rossmann-like Domain"/>
    <property type="match status" value="1"/>
</dbReference>
<dbReference type="InterPro" id="IPR046346">
    <property type="entry name" value="Aminoacid_DH-like_N_sf"/>
</dbReference>
<organism evidence="5 6">
    <name type="scientific">Rikenella microfusus</name>
    <dbReference type="NCBI Taxonomy" id="28139"/>
    <lineage>
        <taxon>Bacteria</taxon>
        <taxon>Pseudomonadati</taxon>
        <taxon>Bacteroidota</taxon>
        <taxon>Bacteroidia</taxon>
        <taxon>Bacteroidales</taxon>
        <taxon>Rikenellaceae</taxon>
        <taxon>Rikenella</taxon>
    </lineage>
</organism>
<dbReference type="GO" id="GO:0004764">
    <property type="term" value="F:shikimate 3-dehydrogenase (NADP+) activity"/>
    <property type="evidence" value="ECO:0007669"/>
    <property type="project" value="UniProtKB-EC"/>
</dbReference>
<dbReference type="GO" id="GO:0009073">
    <property type="term" value="P:aromatic amino acid family biosynthetic process"/>
    <property type="evidence" value="ECO:0007669"/>
    <property type="project" value="UniProtKB-KW"/>
</dbReference>
<keyword evidence="3" id="KW-0057">Aromatic amino acid biosynthesis</keyword>
<dbReference type="PANTHER" id="PTHR21089">
    <property type="entry name" value="SHIKIMATE DEHYDROGENASE"/>
    <property type="match status" value="1"/>
</dbReference>
<dbReference type="InterPro" id="IPR022893">
    <property type="entry name" value="Shikimate_DH_fam"/>
</dbReference>
<dbReference type="OrthoDB" id="9792692at2"/>
<dbReference type="RefSeq" id="WP_027291114.1">
    <property type="nucleotide sequence ID" value="NZ_UGVL01000001.1"/>
</dbReference>
<dbReference type="GO" id="GO:0009423">
    <property type="term" value="P:chorismate biosynthetic process"/>
    <property type="evidence" value="ECO:0007669"/>
    <property type="project" value="TreeGrafter"/>
</dbReference>